<dbReference type="InterPro" id="IPR006680">
    <property type="entry name" value="Amidohydro-rel"/>
</dbReference>
<name>A0AAW9SG55_9RHOB</name>
<feature type="domain" description="Amidohydrolase-related" evidence="1">
    <location>
        <begin position="33"/>
        <end position="83"/>
    </location>
</feature>
<gene>
    <name evidence="2" type="ORF">ABFB10_21000</name>
</gene>
<dbReference type="Proteomes" id="UP001428774">
    <property type="component" value="Unassembled WGS sequence"/>
</dbReference>
<evidence type="ECO:0000313" key="3">
    <source>
        <dbReference type="Proteomes" id="UP001428774"/>
    </source>
</evidence>
<accession>A0AAW9SG55</accession>
<organism evidence="2 3">
    <name type="scientific">Ponticoccus litoralis</name>
    <dbReference type="NCBI Taxonomy" id="422297"/>
    <lineage>
        <taxon>Bacteria</taxon>
        <taxon>Pseudomonadati</taxon>
        <taxon>Pseudomonadota</taxon>
        <taxon>Alphaproteobacteria</taxon>
        <taxon>Rhodobacterales</taxon>
        <taxon>Roseobacteraceae</taxon>
        <taxon>Ponticoccus</taxon>
    </lineage>
</organism>
<keyword evidence="3" id="KW-1185">Reference proteome</keyword>
<dbReference type="Pfam" id="PF01979">
    <property type="entry name" value="Amidohydro_1"/>
    <property type="match status" value="1"/>
</dbReference>
<dbReference type="RefSeq" id="WP_347168607.1">
    <property type="nucleotide sequence ID" value="NZ_JBDNCH010000004.1"/>
</dbReference>
<dbReference type="AlphaFoldDB" id="A0AAW9SG55"/>
<protein>
    <submittedName>
        <fullName evidence="2">Amidohydrolase family protein</fullName>
    </submittedName>
</protein>
<evidence type="ECO:0000259" key="1">
    <source>
        <dbReference type="Pfam" id="PF01979"/>
    </source>
</evidence>
<evidence type="ECO:0000313" key="2">
    <source>
        <dbReference type="EMBL" id="MEN9063089.1"/>
    </source>
</evidence>
<dbReference type="EMBL" id="JBDNCH010000004">
    <property type="protein sequence ID" value="MEN9063089.1"/>
    <property type="molecule type" value="Genomic_DNA"/>
</dbReference>
<sequence>MRAACCRSSRRTITRTAILPAIRVLSRTDPEGLAGAARLATVNPARALGLTDRGALEVGKRADLIVVDPQDRVGLTMVAGRTVYSNGTLAPVGQPLDTVA</sequence>
<dbReference type="InterPro" id="IPR011059">
    <property type="entry name" value="Metal-dep_hydrolase_composite"/>
</dbReference>
<dbReference type="Gene3D" id="2.30.40.10">
    <property type="entry name" value="Urease, subunit C, domain 1"/>
    <property type="match status" value="1"/>
</dbReference>
<comment type="caution">
    <text evidence="2">The sequence shown here is derived from an EMBL/GenBank/DDBJ whole genome shotgun (WGS) entry which is preliminary data.</text>
</comment>
<dbReference type="GO" id="GO:0016810">
    <property type="term" value="F:hydrolase activity, acting on carbon-nitrogen (but not peptide) bonds"/>
    <property type="evidence" value="ECO:0007669"/>
    <property type="project" value="InterPro"/>
</dbReference>
<proteinExistence type="predicted"/>
<reference evidence="2 3" key="1">
    <citation type="submission" date="2024-05" db="EMBL/GenBank/DDBJ databases">
        <title>Genome sequence of Ponticoccus litoralis KCCM 90028.</title>
        <authorList>
            <person name="Kim J.M."/>
            <person name="Lee J.K."/>
            <person name="Choi B.J."/>
            <person name="Bayburt H."/>
            <person name="Baek J.H."/>
            <person name="Jeon C.O."/>
        </authorList>
    </citation>
    <scope>NUCLEOTIDE SEQUENCE [LARGE SCALE GENOMIC DNA]</scope>
    <source>
        <strain evidence="2 3">KCCM 90028</strain>
    </source>
</reference>
<dbReference type="SUPFAM" id="SSF51338">
    <property type="entry name" value="Composite domain of metallo-dependent hydrolases"/>
    <property type="match status" value="1"/>
</dbReference>